<dbReference type="GO" id="GO:0004305">
    <property type="term" value="F:ethanolamine kinase activity"/>
    <property type="evidence" value="ECO:0007669"/>
    <property type="project" value="TreeGrafter"/>
</dbReference>
<sequence length="329" mass="37534">MSVLSEDREKIYELCKNYLSNRWTEISANDLIIKPITDGFINKLFYCSLPDNTDPDNGSVVLRFVENIGDNDPRNETHILAISTILSQLNISPKILGVFPNGTINEFINCRYFDGKDDLNPEAVALLAQKLAKLHSLDLPIPKTSKDMLHMFTNFFDPPLQESYLEGYVHNQIQNLQTFSTVNLIDELQWLTRTVPQVDSPVVMSHNDLNRRNILIKTDTNNNVSDVKDMYFIDFDFSGYASRGVDLGNYFSCWAQADIVGFDSGPFPNDHQMLTFIDAYISEMSRLSGDSYAKHAINSRDSLIKECKIRFVLYLGDKPKQKDRPHDKG</sequence>
<dbReference type="GO" id="GO:0006646">
    <property type="term" value="P:phosphatidylethanolamine biosynthetic process"/>
    <property type="evidence" value="ECO:0007669"/>
    <property type="project" value="TreeGrafter"/>
</dbReference>
<dbReference type="PANTHER" id="PTHR22603:SF93">
    <property type="entry name" value="RE24176P"/>
    <property type="match status" value="1"/>
</dbReference>
<protein>
    <submittedName>
        <fullName evidence="4">Uncharacterized protein</fullName>
    </submittedName>
</protein>
<organism evidence="4">
    <name type="scientific">Oppiella nova</name>
    <dbReference type="NCBI Taxonomy" id="334625"/>
    <lineage>
        <taxon>Eukaryota</taxon>
        <taxon>Metazoa</taxon>
        <taxon>Ecdysozoa</taxon>
        <taxon>Arthropoda</taxon>
        <taxon>Chelicerata</taxon>
        <taxon>Arachnida</taxon>
        <taxon>Acari</taxon>
        <taxon>Acariformes</taxon>
        <taxon>Sarcoptiformes</taxon>
        <taxon>Oribatida</taxon>
        <taxon>Brachypylina</taxon>
        <taxon>Oppioidea</taxon>
        <taxon>Oppiidae</taxon>
        <taxon>Oppiella</taxon>
    </lineage>
</organism>
<keyword evidence="1" id="KW-0594">Phospholipid biosynthesis</keyword>
<name>A0A7R9QG39_9ACAR</name>
<dbReference type="InterPro" id="IPR011009">
    <property type="entry name" value="Kinase-like_dom_sf"/>
</dbReference>
<proteinExistence type="inferred from homology"/>
<keyword evidence="1" id="KW-0444">Lipid biosynthesis</keyword>
<accession>A0A7R9QG39</accession>
<comment type="similarity">
    <text evidence="3">Belongs to the choline/ethanolamine kinase family.</text>
</comment>
<dbReference type="EMBL" id="CAJPVJ010001744">
    <property type="protein sequence ID" value="CAG2165229.1"/>
    <property type="molecule type" value="Genomic_DNA"/>
</dbReference>
<evidence type="ECO:0000256" key="1">
    <source>
        <dbReference type="ARBA" id="ARBA00023209"/>
    </source>
</evidence>
<dbReference type="SUPFAM" id="SSF56112">
    <property type="entry name" value="Protein kinase-like (PK-like)"/>
    <property type="match status" value="1"/>
</dbReference>
<dbReference type="EMBL" id="OC916569">
    <property type="protein sequence ID" value="CAD7644615.1"/>
    <property type="molecule type" value="Genomic_DNA"/>
</dbReference>
<evidence type="ECO:0000256" key="2">
    <source>
        <dbReference type="ARBA" id="ARBA00023264"/>
    </source>
</evidence>
<evidence type="ECO:0000313" key="5">
    <source>
        <dbReference type="Proteomes" id="UP000728032"/>
    </source>
</evidence>
<evidence type="ECO:0000313" key="4">
    <source>
        <dbReference type="EMBL" id="CAD7644615.1"/>
    </source>
</evidence>
<keyword evidence="1" id="KW-0443">Lipid metabolism</keyword>
<dbReference type="GO" id="GO:0005737">
    <property type="term" value="C:cytoplasm"/>
    <property type="evidence" value="ECO:0007669"/>
    <property type="project" value="TreeGrafter"/>
</dbReference>
<dbReference type="Proteomes" id="UP000728032">
    <property type="component" value="Unassembled WGS sequence"/>
</dbReference>
<dbReference type="PANTHER" id="PTHR22603">
    <property type="entry name" value="CHOLINE/ETHANOALAMINE KINASE"/>
    <property type="match status" value="1"/>
</dbReference>
<dbReference type="OrthoDB" id="5796092at2759"/>
<dbReference type="Gene3D" id="3.90.1200.10">
    <property type="match status" value="1"/>
</dbReference>
<keyword evidence="2" id="KW-1208">Phospholipid metabolism</keyword>
<keyword evidence="5" id="KW-1185">Reference proteome</keyword>
<reference evidence="4" key="1">
    <citation type="submission" date="2020-11" db="EMBL/GenBank/DDBJ databases">
        <authorList>
            <person name="Tran Van P."/>
        </authorList>
    </citation>
    <scope>NUCLEOTIDE SEQUENCE</scope>
</reference>
<evidence type="ECO:0000256" key="3">
    <source>
        <dbReference type="ARBA" id="ARBA00038211"/>
    </source>
</evidence>
<dbReference type="AlphaFoldDB" id="A0A7R9QG39"/>
<dbReference type="Gene3D" id="3.30.200.20">
    <property type="entry name" value="Phosphorylase Kinase, domain 1"/>
    <property type="match status" value="1"/>
</dbReference>
<dbReference type="Pfam" id="PF01633">
    <property type="entry name" value="Choline_kinase"/>
    <property type="match status" value="1"/>
</dbReference>
<gene>
    <name evidence="4" type="ORF">ONB1V03_LOCUS4774</name>
</gene>
<dbReference type="GO" id="GO:0004103">
    <property type="term" value="F:choline kinase activity"/>
    <property type="evidence" value="ECO:0007669"/>
    <property type="project" value="TreeGrafter"/>
</dbReference>